<dbReference type="PROSITE" id="PS51257">
    <property type="entry name" value="PROKAR_LIPOPROTEIN"/>
    <property type="match status" value="1"/>
</dbReference>
<dbReference type="InterPro" id="IPR006059">
    <property type="entry name" value="SBP"/>
</dbReference>
<feature type="signal peptide" evidence="4">
    <location>
        <begin position="1"/>
        <end position="27"/>
    </location>
</feature>
<dbReference type="RefSeq" id="WP_344659533.1">
    <property type="nucleotide sequence ID" value="NZ_BAAAQM010000030.1"/>
</dbReference>
<dbReference type="PANTHER" id="PTHR30061">
    <property type="entry name" value="MALTOSE-BINDING PERIPLASMIC PROTEIN"/>
    <property type="match status" value="1"/>
</dbReference>
<keyword evidence="2" id="KW-0813">Transport</keyword>
<evidence type="ECO:0000256" key="1">
    <source>
        <dbReference type="ARBA" id="ARBA00008520"/>
    </source>
</evidence>
<dbReference type="PANTHER" id="PTHR30061:SF50">
    <property type="entry name" value="MALTOSE_MALTODEXTRIN-BINDING PERIPLASMIC PROTEIN"/>
    <property type="match status" value="1"/>
</dbReference>
<evidence type="ECO:0000256" key="4">
    <source>
        <dbReference type="SAM" id="SignalP"/>
    </source>
</evidence>
<reference evidence="6" key="1">
    <citation type="journal article" date="2019" name="Int. J. Syst. Evol. Microbiol.">
        <title>The Global Catalogue of Microorganisms (GCM) 10K type strain sequencing project: providing services to taxonomists for standard genome sequencing and annotation.</title>
        <authorList>
            <consortium name="The Broad Institute Genomics Platform"/>
            <consortium name="The Broad Institute Genome Sequencing Center for Infectious Disease"/>
            <person name="Wu L."/>
            <person name="Ma J."/>
        </authorList>
    </citation>
    <scope>NUCLEOTIDE SEQUENCE [LARGE SCALE GENOMIC DNA]</scope>
    <source>
        <strain evidence="6">JCM 16013</strain>
    </source>
</reference>
<evidence type="ECO:0000256" key="2">
    <source>
        <dbReference type="ARBA" id="ARBA00022448"/>
    </source>
</evidence>
<gene>
    <name evidence="5" type="ORF">GCM10009838_49920</name>
</gene>
<dbReference type="Gene3D" id="3.40.190.10">
    <property type="entry name" value="Periplasmic binding protein-like II"/>
    <property type="match status" value="2"/>
</dbReference>
<dbReference type="EMBL" id="BAAAQM010000030">
    <property type="protein sequence ID" value="GAA1982480.1"/>
    <property type="molecule type" value="Genomic_DNA"/>
</dbReference>
<comment type="similarity">
    <text evidence="1">Belongs to the bacterial solute-binding protein 1 family.</text>
</comment>
<organism evidence="5 6">
    <name type="scientific">Catenulispora subtropica</name>
    <dbReference type="NCBI Taxonomy" id="450798"/>
    <lineage>
        <taxon>Bacteria</taxon>
        <taxon>Bacillati</taxon>
        <taxon>Actinomycetota</taxon>
        <taxon>Actinomycetes</taxon>
        <taxon>Catenulisporales</taxon>
        <taxon>Catenulisporaceae</taxon>
        <taxon>Catenulispora</taxon>
    </lineage>
</organism>
<accession>A0ABP5DQ34</accession>
<dbReference type="Pfam" id="PF01547">
    <property type="entry name" value="SBP_bac_1"/>
    <property type="match status" value="1"/>
</dbReference>
<dbReference type="Proteomes" id="UP001499854">
    <property type="component" value="Unassembled WGS sequence"/>
</dbReference>
<proteinExistence type="inferred from homology"/>
<name>A0ABP5DQ34_9ACTN</name>
<sequence>MARMRTFTAAVAALACTALITAGCSSGGGKGGQAKTGPIKIWYSNNAQEVTWGKATVAAWNKDHPDQQVSGEEIPAGSSSEEVIGAAIAAGNAPCLVFNGSPSAISGWVKQGGLVPLNDFADGASYVEQRSGAAVAAQYKSSDGKYYQLPWKSNPVMIFYNKDMFKAAGLDADHPALSTYSDFLAAAQKVTAAGGAQYAIAPAPTNEFFQNWFDFYPLYIAQSGGKALVDNGKATFDDPDGQAVADFWSQIYAKGLAPKEKYNGDAFADKKAAMAIVGPWAIAVYGTKVNWGAVPVPTATGMPADQIHTFADSKTVSVFSACKNRQTAWDFLKFATNQDNDGALLNTTGQMPLRADLSTVYASYFTAHPAYTQFAQQAARTVDVPNVANGVAMWQDFRNGYLKSVVFGQQPTGQWLKDAAGTVASDIAK</sequence>
<protein>
    <submittedName>
        <fullName evidence="5">Extracellular solute-binding protein</fullName>
    </submittedName>
</protein>
<dbReference type="SUPFAM" id="SSF53850">
    <property type="entry name" value="Periplasmic binding protein-like II"/>
    <property type="match status" value="1"/>
</dbReference>
<comment type="caution">
    <text evidence="5">The sequence shown here is derived from an EMBL/GenBank/DDBJ whole genome shotgun (WGS) entry which is preliminary data.</text>
</comment>
<keyword evidence="3 4" id="KW-0732">Signal</keyword>
<evidence type="ECO:0000313" key="6">
    <source>
        <dbReference type="Proteomes" id="UP001499854"/>
    </source>
</evidence>
<evidence type="ECO:0000256" key="3">
    <source>
        <dbReference type="ARBA" id="ARBA00022729"/>
    </source>
</evidence>
<evidence type="ECO:0000313" key="5">
    <source>
        <dbReference type="EMBL" id="GAA1982480.1"/>
    </source>
</evidence>
<feature type="chain" id="PRO_5046768583" evidence="4">
    <location>
        <begin position="28"/>
        <end position="429"/>
    </location>
</feature>
<keyword evidence="6" id="KW-1185">Reference proteome</keyword>